<evidence type="ECO:0000313" key="2">
    <source>
        <dbReference type="EMBL" id="NUB46114.1"/>
    </source>
</evidence>
<dbReference type="Proteomes" id="UP000484076">
    <property type="component" value="Unassembled WGS sequence"/>
</dbReference>
<accession>A0A8X8KM87</accession>
<protein>
    <submittedName>
        <fullName evidence="2">Nitroreductase family protein</fullName>
    </submittedName>
</protein>
<dbReference type="Gene3D" id="3.40.109.10">
    <property type="entry name" value="NADH Oxidase"/>
    <property type="match status" value="1"/>
</dbReference>
<dbReference type="AlphaFoldDB" id="A0A8X8KM87"/>
<evidence type="ECO:0000313" key="3">
    <source>
        <dbReference type="Proteomes" id="UP000484076"/>
    </source>
</evidence>
<dbReference type="Pfam" id="PF00881">
    <property type="entry name" value="Nitroreductase"/>
    <property type="match status" value="1"/>
</dbReference>
<dbReference type="NCBIfam" id="NF047509">
    <property type="entry name" value="Rv3131_FMN_oxido"/>
    <property type="match status" value="1"/>
</dbReference>
<name>A0A8X8KM87_9RHOB</name>
<gene>
    <name evidence="2" type="ORF">GEU84_017100</name>
</gene>
<feature type="domain" description="Nitroreductase" evidence="1">
    <location>
        <begin position="125"/>
        <end position="318"/>
    </location>
</feature>
<evidence type="ECO:0000259" key="1">
    <source>
        <dbReference type="Pfam" id="PF00881"/>
    </source>
</evidence>
<dbReference type="EMBL" id="WHUT02000012">
    <property type="protein sequence ID" value="NUB46114.1"/>
    <property type="molecule type" value="Genomic_DNA"/>
</dbReference>
<proteinExistence type="predicted"/>
<comment type="caution">
    <text evidence="2">The sequence shown here is derived from an EMBL/GenBank/DDBJ whole genome shotgun (WGS) entry which is preliminary data.</text>
</comment>
<dbReference type="InterPro" id="IPR029479">
    <property type="entry name" value="Nitroreductase"/>
</dbReference>
<sequence>MGTASDMAGFAASLRQDLPATPGARDLIRYATLAANSHNTQAWRFRESPSGIDIVPDAARRTPVVDPDDHHLFISLGGAAENLTLAMAARGQGGEVMFDPTSGSLSLPYGTTRTPDTALFDAIPARQSTRSDYDGTQISPADLGLLAAAATMPRVDLVLITQASQITRLSDLVIAANTAQIADPAFVAELKHWLRFSPRAAMTSGDGLYSAASGSPALPDWLGPRLFDAVFTARSENAKVARQIAASAGIAVFAGAAADPAHWVQVGRASQRFALQATALGLKCAYLNQPVEVADFRAELADLVGLPGRRPDLLMRFGRGPMMPYSARRPVGAVMT</sequence>
<organism evidence="2 3">
    <name type="scientific">Fertoeibacter niger</name>
    <dbReference type="NCBI Taxonomy" id="2656921"/>
    <lineage>
        <taxon>Bacteria</taxon>
        <taxon>Pseudomonadati</taxon>
        <taxon>Pseudomonadota</taxon>
        <taxon>Alphaproteobacteria</taxon>
        <taxon>Rhodobacterales</taxon>
        <taxon>Paracoccaceae</taxon>
        <taxon>Fertoeibacter</taxon>
    </lineage>
</organism>
<dbReference type="GO" id="GO:0016491">
    <property type="term" value="F:oxidoreductase activity"/>
    <property type="evidence" value="ECO:0007669"/>
    <property type="project" value="InterPro"/>
</dbReference>
<dbReference type="InterPro" id="IPR000415">
    <property type="entry name" value="Nitroreductase-like"/>
</dbReference>
<keyword evidence="3" id="KW-1185">Reference proteome</keyword>
<dbReference type="RefSeq" id="WP_152828291.1">
    <property type="nucleotide sequence ID" value="NZ_WHUT02000012.1"/>
</dbReference>
<dbReference type="SUPFAM" id="SSF55469">
    <property type="entry name" value="FMN-dependent nitroreductase-like"/>
    <property type="match status" value="2"/>
</dbReference>
<reference evidence="2" key="1">
    <citation type="submission" date="2020-05" db="EMBL/GenBank/DDBJ databases">
        <title>Fertoebacter nigrum gen. nov., sp. nov., a new member of the family Rhodobacteraceae.</title>
        <authorList>
            <person name="Szuroczki S."/>
            <person name="Abbaszade G."/>
            <person name="Buni D."/>
            <person name="Schumann P."/>
            <person name="Toth E."/>
        </authorList>
    </citation>
    <scope>NUCLEOTIDE SEQUENCE</scope>
    <source>
        <strain evidence="2">RG-N-1a</strain>
    </source>
</reference>